<feature type="region of interest" description="Disordered" evidence="1">
    <location>
        <begin position="1"/>
        <end position="35"/>
    </location>
</feature>
<name>A0A917X4K8_9ACTN</name>
<dbReference type="Proteomes" id="UP000608890">
    <property type="component" value="Unassembled WGS sequence"/>
</dbReference>
<evidence type="ECO:0000259" key="2">
    <source>
        <dbReference type="Pfam" id="PF13340"/>
    </source>
</evidence>
<dbReference type="InterPro" id="IPR025161">
    <property type="entry name" value="IS402-like_dom"/>
</dbReference>
<dbReference type="InterPro" id="IPR052909">
    <property type="entry name" value="Transposase_6_like"/>
</dbReference>
<proteinExistence type="predicted"/>
<accession>A0A917X4K8</accession>
<dbReference type="EMBL" id="BMNB01000040">
    <property type="protein sequence ID" value="GGM63495.1"/>
    <property type="molecule type" value="Genomic_DNA"/>
</dbReference>
<reference evidence="3" key="1">
    <citation type="journal article" date="2014" name="Int. J. Syst. Evol. Microbiol.">
        <title>Complete genome sequence of Corynebacterium casei LMG S-19264T (=DSM 44701T), isolated from a smear-ripened cheese.</title>
        <authorList>
            <consortium name="US DOE Joint Genome Institute (JGI-PGF)"/>
            <person name="Walter F."/>
            <person name="Albersmeier A."/>
            <person name="Kalinowski J."/>
            <person name="Ruckert C."/>
        </authorList>
    </citation>
    <scope>NUCLEOTIDE SEQUENCE</scope>
    <source>
        <strain evidence="3">CGMCC 4.7312</strain>
    </source>
</reference>
<comment type="caution">
    <text evidence="3">The sequence shown here is derived from an EMBL/GenBank/DDBJ whole genome shotgun (WGS) entry which is preliminary data.</text>
</comment>
<dbReference type="PANTHER" id="PTHR46637">
    <property type="entry name" value="TIS1421-TRANSPOSASE PROTEIN A"/>
    <property type="match status" value="1"/>
</dbReference>
<dbReference type="PANTHER" id="PTHR46637:SF1">
    <property type="entry name" value="BLL5188 PROTEIN"/>
    <property type="match status" value="1"/>
</dbReference>
<evidence type="ECO:0000313" key="3">
    <source>
        <dbReference type="EMBL" id="GGM63495.1"/>
    </source>
</evidence>
<feature type="compositionally biased region" description="Basic and acidic residues" evidence="1">
    <location>
        <begin position="97"/>
        <end position="108"/>
    </location>
</feature>
<evidence type="ECO:0000256" key="1">
    <source>
        <dbReference type="SAM" id="MobiDB-lite"/>
    </source>
</evidence>
<reference evidence="3" key="2">
    <citation type="submission" date="2020-09" db="EMBL/GenBank/DDBJ databases">
        <authorList>
            <person name="Sun Q."/>
            <person name="Zhou Y."/>
        </authorList>
    </citation>
    <scope>NUCLEOTIDE SEQUENCE</scope>
    <source>
        <strain evidence="3">CGMCC 4.7312</strain>
    </source>
</reference>
<feature type="compositionally biased region" description="Basic residues" evidence="1">
    <location>
        <begin position="26"/>
        <end position="35"/>
    </location>
</feature>
<evidence type="ECO:0000313" key="4">
    <source>
        <dbReference type="Proteomes" id="UP000608890"/>
    </source>
</evidence>
<sequence length="108" mass="12780">MASVAATRRHDLTDAQSTALESMLPKGRRRGRPPKWSRRLLVDGIRWRTRVGCPWRDVPECYGRWQTVYGLFRRWQRHGTWRRIVTGLQPAQTQDQYPERTTDDSKCP</sequence>
<keyword evidence="4" id="KW-1185">Reference proteome</keyword>
<dbReference type="AlphaFoldDB" id="A0A917X4K8"/>
<feature type="domain" description="Insertion element IS402-like" evidence="2">
    <location>
        <begin position="12"/>
        <end position="84"/>
    </location>
</feature>
<protein>
    <recommendedName>
        <fullName evidence="2">Insertion element IS402-like domain-containing protein</fullName>
    </recommendedName>
</protein>
<organism evidence="3 4">
    <name type="scientific">Micromonospora sonchi</name>
    <dbReference type="NCBI Taxonomy" id="1763543"/>
    <lineage>
        <taxon>Bacteria</taxon>
        <taxon>Bacillati</taxon>
        <taxon>Actinomycetota</taxon>
        <taxon>Actinomycetes</taxon>
        <taxon>Micromonosporales</taxon>
        <taxon>Micromonosporaceae</taxon>
        <taxon>Micromonospora</taxon>
    </lineage>
</organism>
<feature type="region of interest" description="Disordered" evidence="1">
    <location>
        <begin position="89"/>
        <end position="108"/>
    </location>
</feature>
<gene>
    <name evidence="3" type="ORF">GCM10011608_55960</name>
</gene>
<dbReference type="Pfam" id="PF13340">
    <property type="entry name" value="DUF4096"/>
    <property type="match status" value="1"/>
</dbReference>